<dbReference type="Gene3D" id="3.40.50.720">
    <property type="entry name" value="NAD(P)-binding Rossmann-like Domain"/>
    <property type="match status" value="1"/>
</dbReference>
<dbReference type="GO" id="GO:0004029">
    <property type="term" value="F:aldehyde dehydrogenase (NAD+) activity"/>
    <property type="evidence" value="ECO:0007669"/>
    <property type="project" value="TreeGrafter"/>
</dbReference>
<dbReference type="AlphaFoldDB" id="A0A4R3M282"/>
<reference evidence="2 3" key="1">
    <citation type="submission" date="2019-03" db="EMBL/GenBank/DDBJ databases">
        <title>Genomic Encyclopedia of Type Strains, Phase IV (KMG-IV): sequencing the most valuable type-strain genomes for metagenomic binning, comparative biology and taxonomic classification.</title>
        <authorList>
            <person name="Goeker M."/>
        </authorList>
    </citation>
    <scope>NUCLEOTIDE SEQUENCE [LARGE SCALE GENOMIC DNA]</scope>
    <source>
        <strain evidence="2 3">DSM 24591</strain>
    </source>
</reference>
<dbReference type="EMBL" id="SMAJ01000010">
    <property type="protein sequence ID" value="TCT05317.1"/>
    <property type="molecule type" value="Genomic_DNA"/>
</dbReference>
<dbReference type="InterPro" id="IPR001509">
    <property type="entry name" value="Epimerase_deHydtase"/>
</dbReference>
<name>A0A4R3M282_9BURK</name>
<dbReference type="PANTHER" id="PTHR48079">
    <property type="entry name" value="PROTEIN YEEZ"/>
    <property type="match status" value="1"/>
</dbReference>
<dbReference type="PANTHER" id="PTHR48079:SF6">
    <property type="entry name" value="NAD(P)-BINDING DOMAIN-CONTAINING PROTEIN-RELATED"/>
    <property type="match status" value="1"/>
</dbReference>
<protein>
    <submittedName>
        <fullName evidence="2">Nucleoside-diphosphate-sugar epimerase</fullName>
    </submittedName>
</protein>
<comment type="caution">
    <text evidence="2">The sequence shown here is derived from an EMBL/GenBank/DDBJ whole genome shotgun (WGS) entry which is preliminary data.</text>
</comment>
<evidence type="ECO:0000313" key="2">
    <source>
        <dbReference type="EMBL" id="TCT05317.1"/>
    </source>
</evidence>
<organism evidence="2 3">
    <name type="scientific">Paralcaligenes ureilyticus</name>
    <dbReference type="NCBI Taxonomy" id="627131"/>
    <lineage>
        <taxon>Bacteria</taxon>
        <taxon>Pseudomonadati</taxon>
        <taxon>Pseudomonadota</taxon>
        <taxon>Betaproteobacteria</taxon>
        <taxon>Burkholderiales</taxon>
        <taxon>Alcaligenaceae</taxon>
        <taxon>Paralcaligenes</taxon>
    </lineage>
</organism>
<proteinExistence type="predicted"/>
<dbReference type="RefSeq" id="WP_425012669.1">
    <property type="nucleotide sequence ID" value="NZ_SMAJ01000010.1"/>
</dbReference>
<dbReference type="GO" id="GO:0005737">
    <property type="term" value="C:cytoplasm"/>
    <property type="evidence" value="ECO:0007669"/>
    <property type="project" value="TreeGrafter"/>
</dbReference>
<keyword evidence="3" id="KW-1185">Reference proteome</keyword>
<gene>
    <name evidence="2" type="ORF">EDC26_11057</name>
</gene>
<evidence type="ECO:0000313" key="3">
    <source>
        <dbReference type="Proteomes" id="UP000295525"/>
    </source>
</evidence>
<dbReference type="Proteomes" id="UP000295525">
    <property type="component" value="Unassembled WGS sequence"/>
</dbReference>
<feature type="domain" description="NAD-dependent epimerase/dehydratase" evidence="1">
    <location>
        <begin position="31"/>
        <end position="243"/>
    </location>
</feature>
<dbReference type="InterPro" id="IPR051783">
    <property type="entry name" value="NAD(P)-dependent_oxidoreduct"/>
</dbReference>
<accession>A0A4R3M282</accession>
<evidence type="ECO:0000259" key="1">
    <source>
        <dbReference type="Pfam" id="PF01370"/>
    </source>
</evidence>
<dbReference type="Pfam" id="PF01370">
    <property type="entry name" value="Epimerase"/>
    <property type="match status" value="1"/>
</dbReference>
<sequence>MTRGNIHKHDDCNYLQSGRTMAGKRVLLAGAGDLCRRAAHLLLAQGDEVWGLRRHPPVHDTSGIRWLAGDLTQKLDLPLTGITHIIYAPTPTANHGTPTAGRHSAISSRPDEAAYRAVFLHGLQNLLGILDRQTLQRFLFISSSAVYGAQGDVWVDETTPPNPSNFNGQVLLEAEQWLAAQLPNAICFRLAGLYGPGRLTLLERLKQGHAAVPRHSVHWANRFHIDDAARAAVHLLELKQPEACYIGADNYPHRIDELYDALAAMLNVDPPPAAPPSDKPGNKRLNNARLRTSGFEPAWPDAIEGYRALIDGAR</sequence>
<dbReference type="InterPro" id="IPR036291">
    <property type="entry name" value="NAD(P)-bd_dom_sf"/>
</dbReference>
<dbReference type="SUPFAM" id="SSF51735">
    <property type="entry name" value="NAD(P)-binding Rossmann-fold domains"/>
    <property type="match status" value="1"/>
</dbReference>